<sequence length="65" mass="7314">MSSIAYLFWGILLGIILFGVLIDKLFRNKVKFNDSEHIKSANQQLNENASLNNKSTNEITGSFIP</sequence>
<evidence type="ECO:0000313" key="3">
    <source>
        <dbReference type="Proteomes" id="UP000548423"/>
    </source>
</evidence>
<evidence type="ECO:0000313" key="2">
    <source>
        <dbReference type="EMBL" id="NYE04370.1"/>
    </source>
</evidence>
<evidence type="ECO:0000256" key="1">
    <source>
        <dbReference type="SAM" id="Phobius"/>
    </source>
</evidence>
<dbReference type="AlphaFoldDB" id="A0A852T6H7"/>
<proteinExistence type="predicted"/>
<reference evidence="3" key="2">
    <citation type="submission" date="2020-08" db="EMBL/GenBank/DDBJ databases">
        <title>The Agave Microbiome: Exploring the role of microbial communities in plant adaptations to desert environments.</title>
        <authorList>
            <person name="Partida-Martinez L.P."/>
        </authorList>
    </citation>
    <scope>NUCLEOTIDE SEQUENCE [LARGE SCALE GENOMIC DNA]</scope>
    <source>
        <strain evidence="3">AT2.8</strain>
    </source>
</reference>
<dbReference type="EMBL" id="JACCBX010000002">
    <property type="protein sequence ID" value="NYE04370.1"/>
    <property type="molecule type" value="Genomic_DNA"/>
</dbReference>
<organism evidence="2 3">
    <name type="scientific">Neobacillus niacini</name>
    <dbReference type="NCBI Taxonomy" id="86668"/>
    <lineage>
        <taxon>Bacteria</taxon>
        <taxon>Bacillati</taxon>
        <taxon>Bacillota</taxon>
        <taxon>Bacilli</taxon>
        <taxon>Bacillales</taxon>
        <taxon>Bacillaceae</taxon>
        <taxon>Neobacillus</taxon>
    </lineage>
</organism>
<name>A0A852T6H7_9BACI</name>
<keyword evidence="1" id="KW-1133">Transmembrane helix</keyword>
<dbReference type="Proteomes" id="UP000548423">
    <property type="component" value="Unassembled WGS sequence"/>
</dbReference>
<reference evidence="3" key="1">
    <citation type="submission" date="2020-07" db="EMBL/GenBank/DDBJ databases">
        <authorList>
            <person name="Partida-Martinez L."/>
            <person name="Huntemann M."/>
            <person name="Clum A."/>
            <person name="Wang J."/>
            <person name="Palaniappan K."/>
            <person name="Ritter S."/>
            <person name="Chen I.-M."/>
            <person name="Stamatis D."/>
            <person name="Reddy T."/>
            <person name="O'Malley R."/>
            <person name="Daum C."/>
            <person name="Shapiro N."/>
            <person name="Ivanova N."/>
            <person name="Kyrpides N."/>
            <person name="Woyke T."/>
        </authorList>
    </citation>
    <scope>NUCLEOTIDE SEQUENCE [LARGE SCALE GENOMIC DNA]</scope>
    <source>
        <strain evidence="3">AT2.8</strain>
    </source>
</reference>
<comment type="caution">
    <text evidence="2">The sequence shown here is derived from an EMBL/GenBank/DDBJ whole genome shotgun (WGS) entry which is preliminary data.</text>
</comment>
<keyword evidence="1" id="KW-0812">Transmembrane</keyword>
<gene>
    <name evidence="2" type="ORF">F4694_001114</name>
</gene>
<accession>A0A852T6H7</accession>
<protein>
    <submittedName>
        <fullName evidence="2">Uncharacterized membrane protein YciS (DUF1049 family)</fullName>
    </submittedName>
</protein>
<feature type="transmembrane region" description="Helical" evidence="1">
    <location>
        <begin position="6"/>
        <end position="26"/>
    </location>
</feature>
<keyword evidence="1" id="KW-0472">Membrane</keyword>